<evidence type="ECO:0000313" key="2">
    <source>
        <dbReference type="EMBL" id="KJY48961.1"/>
    </source>
</evidence>
<comment type="caution">
    <text evidence="2">The sequence shown here is derived from an EMBL/GenBank/DDBJ whole genome shotgun (WGS) entry which is preliminary data.</text>
</comment>
<reference evidence="2 3" key="1">
    <citation type="submission" date="2014-12" db="EMBL/GenBank/DDBJ databases">
        <title>Comparative genomics of the lactic acid bacteria isolated from the honey bee gut.</title>
        <authorList>
            <person name="Ellegaard K.M."/>
            <person name="Tamarit D."/>
            <person name="Javelind E."/>
            <person name="Olofsson T."/>
            <person name="Andersson S.G."/>
            <person name="Vasquez A."/>
        </authorList>
    </citation>
    <scope>NUCLEOTIDE SEQUENCE [LARGE SCALE GENOMIC DNA]</scope>
    <source>
        <strain evidence="2 3">Hon2</strain>
    </source>
</reference>
<keyword evidence="1" id="KW-0812">Transmembrane</keyword>
<keyword evidence="3" id="KW-1185">Reference proteome</keyword>
<dbReference type="Proteomes" id="UP000033695">
    <property type="component" value="Unassembled WGS sequence"/>
</dbReference>
<evidence type="ECO:0000256" key="1">
    <source>
        <dbReference type="SAM" id="Phobius"/>
    </source>
</evidence>
<accession>A0A0F4KUT6</accession>
<feature type="transmembrane region" description="Helical" evidence="1">
    <location>
        <begin position="7"/>
        <end position="25"/>
    </location>
</feature>
<keyword evidence="1" id="KW-1133">Transmembrane helix</keyword>
<dbReference type="HOGENOM" id="CLU_149865_0_0_9"/>
<evidence type="ECO:0000313" key="3">
    <source>
        <dbReference type="Proteomes" id="UP000033695"/>
    </source>
</evidence>
<evidence type="ECO:0008006" key="4">
    <source>
        <dbReference type="Google" id="ProtNLM"/>
    </source>
</evidence>
<dbReference type="InterPro" id="IPR021560">
    <property type="entry name" value="DUF3021"/>
</dbReference>
<dbReference type="AlphaFoldDB" id="A0A0F4KUT6"/>
<dbReference type="Pfam" id="PF11457">
    <property type="entry name" value="DUF3021"/>
    <property type="match status" value="1"/>
</dbReference>
<dbReference type="EMBL" id="JXBZ01000007">
    <property type="protein sequence ID" value="KJY48961.1"/>
    <property type="molecule type" value="Genomic_DNA"/>
</dbReference>
<name>A0A0F4KUT6_9LACO</name>
<gene>
    <name evidence="2" type="ORF">JG29_07820</name>
</gene>
<keyword evidence="1" id="KW-0472">Membrane</keyword>
<dbReference type="OrthoDB" id="2224367at2"/>
<protein>
    <recommendedName>
        <fullName evidence="4">DUF3021 domain-containing protein</fullName>
    </recommendedName>
</protein>
<feature type="transmembrane region" description="Helical" evidence="1">
    <location>
        <begin position="67"/>
        <end position="86"/>
    </location>
</feature>
<dbReference type="PATRIC" id="fig|1218508.4.peg.800"/>
<feature type="transmembrane region" description="Helical" evidence="1">
    <location>
        <begin position="98"/>
        <end position="117"/>
    </location>
</feature>
<dbReference type="RefSeq" id="WP_045922627.1">
    <property type="nucleotide sequence ID" value="NZ_JAAEDY010000006.1"/>
</dbReference>
<proteinExistence type="predicted"/>
<dbReference type="STRING" id="1218508.JG29_07820"/>
<feature type="transmembrane region" description="Helical" evidence="1">
    <location>
        <begin position="37"/>
        <end position="55"/>
    </location>
</feature>
<sequence>MNYILSAIIRGSIPFIIMSLLSGIMKFQRLDDYQVKSTFITGLIVTAVVAASVIYEVESWSLIKQSIIHFLIMLLTVYPCLVFSNWFPNKTALDLVKIFGLFLIVGIILWTVADILFGKILK</sequence>
<organism evidence="2 3">
    <name type="scientific">Bombilactobacillus mellis</name>
    <dbReference type="NCBI Taxonomy" id="1218508"/>
    <lineage>
        <taxon>Bacteria</taxon>
        <taxon>Bacillati</taxon>
        <taxon>Bacillota</taxon>
        <taxon>Bacilli</taxon>
        <taxon>Lactobacillales</taxon>
        <taxon>Lactobacillaceae</taxon>
        <taxon>Bombilactobacillus</taxon>
    </lineage>
</organism>